<dbReference type="InterPro" id="IPR052061">
    <property type="entry name" value="PTE-AB_protein"/>
</dbReference>
<organism evidence="2 3">
    <name type="scientific">Cladonia borealis</name>
    <dbReference type="NCBI Taxonomy" id="184061"/>
    <lineage>
        <taxon>Eukaryota</taxon>
        <taxon>Fungi</taxon>
        <taxon>Dikarya</taxon>
        <taxon>Ascomycota</taxon>
        <taxon>Pezizomycotina</taxon>
        <taxon>Lecanoromycetes</taxon>
        <taxon>OSLEUM clade</taxon>
        <taxon>Lecanoromycetidae</taxon>
        <taxon>Lecanorales</taxon>
        <taxon>Lecanorineae</taxon>
        <taxon>Cladoniaceae</taxon>
        <taxon>Cladonia</taxon>
    </lineage>
</organism>
<reference evidence="2" key="1">
    <citation type="submission" date="2023-03" db="EMBL/GenBank/DDBJ databases">
        <title>Complete genome of Cladonia borealis.</title>
        <authorList>
            <person name="Park H."/>
        </authorList>
    </citation>
    <scope>NUCLEOTIDE SEQUENCE</scope>
    <source>
        <strain evidence="2">ANT050790</strain>
    </source>
</reference>
<dbReference type="Proteomes" id="UP001166286">
    <property type="component" value="Unassembled WGS sequence"/>
</dbReference>
<sequence>MDEERDFFLTTPWCAKLLNDPEFVPCPTPSRKYKSSTEDALFAETLKTSNTISAITTFYRKTAPEATHVEEVRMLVSLEYGLNGWQHIAHGGIVGAILDEAMGGLATFNTRLRTHPKGGDDTPSIVDMVTAYLNVTYLKPVSTPQIVLVTASLREIKGTKHYIDGNLKSADGTVLAKAESLFLGLRKGKAML</sequence>
<dbReference type="InterPro" id="IPR029069">
    <property type="entry name" value="HotDog_dom_sf"/>
</dbReference>
<keyword evidence="3" id="KW-1185">Reference proteome</keyword>
<dbReference type="Pfam" id="PF03061">
    <property type="entry name" value="4HBT"/>
    <property type="match status" value="1"/>
</dbReference>
<evidence type="ECO:0000313" key="3">
    <source>
        <dbReference type="Proteomes" id="UP001166286"/>
    </source>
</evidence>
<name>A0AA39QZM7_9LECA</name>
<evidence type="ECO:0000259" key="1">
    <source>
        <dbReference type="Pfam" id="PF03061"/>
    </source>
</evidence>
<dbReference type="CDD" id="cd03443">
    <property type="entry name" value="PaaI_thioesterase"/>
    <property type="match status" value="1"/>
</dbReference>
<dbReference type="PANTHER" id="PTHR47260:SF6">
    <property type="entry name" value="THIOESTERASE DOMAIN-CONTAINING PROTEIN"/>
    <property type="match status" value="1"/>
</dbReference>
<gene>
    <name evidence="2" type="ORF">JMJ35_006592</name>
</gene>
<accession>A0AA39QZM7</accession>
<proteinExistence type="predicted"/>
<feature type="domain" description="Thioesterase" evidence="1">
    <location>
        <begin position="88"/>
        <end position="175"/>
    </location>
</feature>
<protein>
    <recommendedName>
        <fullName evidence="1">Thioesterase domain-containing protein</fullName>
    </recommendedName>
</protein>
<dbReference type="Gene3D" id="3.10.129.10">
    <property type="entry name" value="Hotdog Thioesterase"/>
    <property type="match status" value="1"/>
</dbReference>
<dbReference type="EMBL" id="JAFEKC020000014">
    <property type="protein sequence ID" value="KAK0511040.1"/>
    <property type="molecule type" value="Genomic_DNA"/>
</dbReference>
<evidence type="ECO:0000313" key="2">
    <source>
        <dbReference type="EMBL" id="KAK0511040.1"/>
    </source>
</evidence>
<dbReference type="AlphaFoldDB" id="A0AA39QZM7"/>
<dbReference type="InterPro" id="IPR006683">
    <property type="entry name" value="Thioestr_dom"/>
</dbReference>
<comment type="caution">
    <text evidence="2">The sequence shown here is derived from an EMBL/GenBank/DDBJ whole genome shotgun (WGS) entry which is preliminary data.</text>
</comment>
<dbReference type="SUPFAM" id="SSF54637">
    <property type="entry name" value="Thioesterase/thiol ester dehydrase-isomerase"/>
    <property type="match status" value="1"/>
</dbReference>
<dbReference type="PANTHER" id="PTHR47260">
    <property type="entry name" value="UPF0644 PROTEIN PB2B4.06"/>
    <property type="match status" value="1"/>
</dbReference>